<keyword evidence="2" id="KW-1185">Reference proteome</keyword>
<protein>
    <submittedName>
        <fullName evidence="1">Uncharacterized protein</fullName>
    </submittedName>
</protein>
<comment type="caution">
    <text evidence="1">The sequence shown here is derived from an EMBL/GenBank/DDBJ whole genome shotgun (WGS) entry which is preliminary data.</text>
</comment>
<evidence type="ECO:0000313" key="1">
    <source>
        <dbReference type="EMBL" id="MDQ0534668.1"/>
    </source>
</evidence>
<proteinExistence type="predicted"/>
<name>A0ABU0MMG4_9PROT</name>
<sequence length="75" mass="8492">MNVTVIFQQPEDPYMLGRISMPDYSSAACYIMQHLPTSARSSAIIEDQAGHRSTQPHIQMHYELLAARHARRAGH</sequence>
<accession>A0ABU0MMG4</accession>
<dbReference type="EMBL" id="JAUSVU010000013">
    <property type="protein sequence ID" value="MDQ0534668.1"/>
    <property type="molecule type" value="Genomic_DNA"/>
</dbReference>
<evidence type="ECO:0000313" key="2">
    <source>
        <dbReference type="Proteomes" id="UP001244552"/>
    </source>
</evidence>
<dbReference type="Proteomes" id="UP001244552">
    <property type="component" value="Unassembled WGS sequence"/>
</dbReference>
<organism evidence="1 2">
    <name type="scientific">Azospirillum picis</name>
    <dbReference type="NCBI Taxonomy" id="488438"/>
    <lineage>
        <taxon>Bacteria</taxon>
        <taxon>Pseudomonadati</taxon>
        <taxon>Pseudomonadota</taxon>
        <taxon>Alphaproteobacteria</taxon>
        <taxon>Rhodospirillales</taxon>
        <taxon>Azospirillaceae</taxon>
        <taxon>Azospirillum</taxon>
    </lineage>
</organism>
<reference evidence="1 2" key="1">
    <citation type="submission" date="2023-07" db="EMBL/GenBank/DDBJ databases">
        <title>Genomic Encyclopedia of Type Strains, Phase IV (KMG-IV): sequencing the most valuable type-strain genomes for metagenomic binning, comparative biology and taxonomic classification.</title>
        <authorList>
            <person name="Goeker M."/>
        </authorList>
    </citation>
    <scope>NUCLEOTIDE SEQUENCE [LARGE SCALE GENOMIC DNA]</scope>
    <source>
        <strain evidence="1 2">DSM 19922</strain>
    </source>
</reference>
<gene>
    <name evidence="1" type="ORF">QO018_003545</name>
</gene>
<dbReference type="RefSeq" id="WP_209983719.1">
    <property type="nucleotide sequence ID" value="NZ_JAGINO010000012.1"/>
</dbReference>